<dbReference type="InterPro" id="IPR013087">
    <property type="entry name" value="Znf_C2H2_type"/>
</dbReference>
<dbReference type="AlphaFoldDB" id="A0A7R9PMZ0"/>
<organism evidence="3">
    <name type="scientific">Timema genevievae</name>
    <name type="common">Walking stick</name>
    <dbReference type="NCBI Taxonomy" id="629358"/>
    <lineage>
        <taxon>Eukaryota</taxon>
        <taxon>Metazoa</taxon>
        <taxon>Ecdysozoa</taxon>
        <taxon>Arthropoda</taxon>
        <taxon>Hexapoda</taxon>
        <taxon>Insecta</taxon>
        <taxon>Pterygota</taxon>
        <taxon>Neoptera</taxon>
        <taxon>Polyneoptera</taxon>
        <taxon>Phasmatodea</taxon>
        <taxon>Timematodea</taxon>
        <taxon>Timematoidea</taxon>
        <taxon>Timematidae</taxon>
        <taxon>Timema</taxon>
    </lineage>
</organism>
<evidence type="ECO:0000256" key="1">
    <source>
        <dbReference type="PROSITE-ProRule" id="PRU00042"/>
    </source>
</evidence>
<dbReference type="EMBL" id="OE842157">
    <property type="protein sequence ID" value="CAD7598753.1"/>
    <property type="molecule type" value="Genomic_DNA"/>
</dbReference>
<gene>
    <name evidence="3" type="ORF">TGEB3V08_LOCUS7185</name>
</gene>
<accession>A0A7R9PMZ0</accession>
<keyword evidence="1" id="KW-0479">Metal-binding</keyword>
<reference evidence="3" key="1">
    <citation type="submission" date="2020-11" db="EMBL/GenBank/DDBJ databases">
        <authorList>
            <person name="Tran Van P."/>
        </authorList>
    </citation>
    <scope>NUCLEOTIDE SEQUENCE</scope>
</reference>
<sequence length="79" mass="9061">MLSMLGLQNNQSFVASGFGFRCAPCGKTLTSEQRLRRHVQNVHTRPSKTPVCYICNKVYSTLNSLRNHKSIYHRPHKTD</sequence>
<dbReference type="GO" id="GO:0008270">
    <property type="term" value="F:zinc ion binding"/>
    <property type="evidence" value="ECO:0007669"/>
    <property type="project" value="UniProtKB-KW"/>
</dbReference>
<dbReference type="Pfam" id="PF13894">
    <property type="entry name" value="zf-C2H2_4"/>
    <property type="match status" value="1"/>
</dbReference>
<protein>
    <recommendedName>
        <fullName evidence="2">C2H2-type domain-containing protein</fullName>
    </recommendedName>
</protein>
<keyword evidence="1" id="KW-0862">Zinc</keyword>
<feature type="domain" description="C2H2-type" evidence="2">
    <location>
        <begin position="50"/>
        <end position="78"/>
    </location>
</feature>
<dbReference type="PROSITE" id="PS50157">
    <property type="entry name" value="ZINC_FINGER_C2H2_2"/>
    <property type="match status" value="2"/>
</dbReference>
<proteinExistence type="predicted"/>
<name>A0A7R9PMZ0_TIMGE</name>
<feature type="domain" description="C2H2-type" evidence="2">
    <location>
        <begin position="20"/>
        <end position="48"/>
    </location>
</feature>
<evidence type="ECO:0000313" key="3">
    <source>
        <dbReference type="EMBL" id="CAD7598753.1"/>
    </source>
</evidence>
<dbReference type="InterPro" id="IPR036236">
    <property type="entry name" value="Znf_C2H2_sf"/>
</dbReference>
<evidence type="ECO:0000259" key="2">
    <source>
        <dbReference type="PROSITE" id="PS50157"/>
    </source>
</evidence>
<keyword evidence="1" id="KW-0863">Zinc-finger</keyword>
<dbReference type="SUPFAM" id="SSF57667">
    <property type="entry name" value="beta-beta-alpha zinc fingers"/>
    <property type="match status" value="1"/>
</dbReference>
<dbReference type="PROSITE" id="PS00028">
    <property type="entry name" value="ZINC_FINGER_C2H2_1"/>
    <property type="match status" value="2"/>
</dbReference>
<dbReference type="Pfam" id="PF13912">
    <property type="entry name" value="zf-C2H2_6"/>
    <property type="match status" value="1"/>
</dbReference>
<dbReference type="SMART" id="SM00355">
    <property type="entry name" value="ZnF_C2H2"/>
    <property type="match status" value="2"/>
</dbReference>
<dbReference type="Gene3D" id="3.30.160.60">
    <property type="entry name" value="Classic Zinc Finger"/>
    <property type="match status" value="1"/>
</dbReference>